<gene>
    <name evidence="2" type="ORF">BCR33DRAFT_714149</name>
</gene>
<feature type="region of interest" description="Disordered" evidence="1">
    <location>
        <begin position="1"/>
        <end position="88"/>
    </location>
</feature>
<dbReference type="AlphaFoldDB" id="A0A1Y2CQ30"/>
<organism evidence="2 3">
    <name type="scientific">Rhizoclosmatium globosum</name>
    <dbReference type="NCBI Taxonomy" id="329046"/>
    <lineage>
        <taxon>Eukaryota</taxon>
        <taxon>Fungi</taxon>
        <taxon>Fungi incertae sedis</taxon>
        <taxon>Chytridiomycota</taxon>
        <taxon>Chytridiomycota incertae sedis</taxon>
        <taxon>Chytridiomycetes</taxon>
        <taxon>Chytridiales</taxon>
        <taxon>Chytriomycetaceae</taxon>
        <taxon>Rhizoclosmatium</taxon>
    </lineage>
</organism>
<reference evidence="2 3" key="1">
    <citation type="submission" date="2016-07" db="EMBL/GenBank/DDBJ databases">
        <title>Pervasive Adenine N6-methylation of Active Genes in Fungi.</title>
        <authorList>
            <consortium name="DOE Joint Genome Institute"/>
            <person name="Mondo S.J."/>
            <person name="Dannebaum R.O."/>
            <person name="Kuo R.C."/>
            <person name="Labutti K."/>
            <person name="Haridas S."/>
            <person name="Kuo A."/>
            <person name="Salamov A."/>
            <person name="Ahrendt S.R."/>
            <person name="Lipzen A."/>
            <person name="Sullivan W."/>
            <person name="Andreopoulos W.B."/>
            <person name="Clum A."/>
            <person name="Lindquist E."/>
            <person name="Daum C."/>
            <person name="Ramamoorthy G.K."/>
            <person name="Gryganskyi A."/>
            <person name="Culley D."/>
            <person name="Magnuson J.K."/>
            <person name="James T.Y."/>
            <person name="O'Malley M.A."/>
            <person name="Stajich J.E."/>
            <person name="Spatafora J.W."/>
            <person name="Visel A."/>
            <person name="Grigoriev I.V."/>
        </authorList>
    </citation>
    <scope>NUCLEOTIDE SEQUENCE [LARGE SCALE GENOMIC DNA]</scope>
    <source>
        <strain evidence="2 3">JEL800</strain>
    </source>
</reference>
<comment type="caution">
    <text evidence="2">The sequence shown here is derived from an EMBL/GenBank/DDBJ whole genome shotgun (WGS) entry which is preliminary data.</text>
</comment>
<dbReference type="Proteomes" id="UP000193642">
    <property type="component" value="Unassembled WGS sequence"/>
</dbReference>
<accession>A0A1Y2CQ30</accession>
<feature type="compositionally biased region" description="Polar residues" evidence="1">
    <location>
        <begin position="48"/>
        <end position="66"/>
    </location>
</feature>
<protein>
    <submittedName>
        <fullName evidence="2">Uncharacterized protein</fullName>
    </submittedName>
</protein>
<dbReference type="OrthoDB" id="10375327at2759"/>
<name>A0A1Y2CQ30_9FUNG</name>
<dbReference type="EMBL" id="MCGO01000010">
    <property type="protein sequence ID" value="ORY49093.1"/>
    <property type="molecule type" value="Genomic_DNA"/>
</dbReference>
<keyword evidence="3" id="KW-1185">Reference proteome</keyword>
<proteinExistence type="predicted"/>
<evidence type="ECO:0000313" key="3">
    <source>
        <dbReference type="Proteomes" id="UP000193642"/>
    </source>
</evidence>
<evidence type="ECO:0000313" key="2">
    <source>
        <dbReference type="EMBL" id="ORY49093.1"/>
    </source>
</evidence>
<sequence length="88" mass="10291">MSALTVPQPIFVQDSMPIKPPHKVNEDRDIDDYFDEEDDYEDDFYPSSIGQGQSGRNKRQTGTTMYNAKHIRIQSAKQEKMQQKRKIK</sequence>
<feature type="compositionally biased region" description="Acidic residues" evidence="1">
    <location>
        <begin position="28"/>
        <end position="44"/>
    </location>
</feature>
<evidence type="ECO:0000256" key="1">
    <source>
        <dbReference type="SAM" id="MobiDB-lite"/>
    </source>
</evidence>